<gene>
    <name evidence="1" type="ORF">FOMPIDRAFT_1132938</name>
</gene>
<dbReference type="Gene3D" id="3.80.10.10">
    <property type="entry name" value="Ribonuclease Inhibitor"/>
    <property type="match status" value="1"/>
</dbReference>
<dbReference type="EMBL" id="KE504213">
    <property type="protein sequence ID" value="EPS95179.1"/>
    <property type="molecule type" value="Genomic_DNA"/>
</dbReference>
<accession>S8F8Z0</accession>
<dbReference type="Proteomes" id="UP000015241">
    <property type="component" value="Unassembled WGS sequence"/>
</dbReference>
<keyword evidence="2" id="KW-1185">Reference proteome</keyword>
<protein>
    <recommendedName>
        <fullName evidence="3">F-box domain-containing protein</fullName>
    </recommendedName>
</protein>
<dbReference type="InterPro" id="IPR032675">
    <property type="entry name" value="LRR_dom_sf"/>
</dbReference>
<reference evidence="1 2" key="1">
    <citation type="journal article" date="2012" name="Science">
        <title>The Paleozoic origin of enzymatic lignin decomposition reconstructed from 31 fungal genomes.</title>
        <authorList>
            <person name="Floudas D."/>
            <person name="Binder M."/>
            <person name="Riley R."/>
            <person name="Barry K."/>
            <person name="Blanchette R.A."/>
            <person name="Henrissat B."/>
            <person name="Martinez A.T."/>
            <person name="Otillar R."/>
            <person name="Spatafora J.W."/>
            <person name="Yadav J.S."/>
            <person name="Aerts A."/>
            <person name="Benoit I."/>
            <person name="Boyd A."/>
            <person name="Carlson A."/>
            <person name="Copeland A."/>
            <person name="Coutinho P.M."/>
            <person name="de Vries R.P."/>
            <person name="Ferreira P."/>
            <person name="Findley K."/>
            <person name="Foster B."/>
            <person name="Gaskell J."/>
            <person name="Glotzer D."/>
            <person name="Gorecki P."/>
            <person name="Heitman J."/>
            <person name="Hesse C."/>
            <person name="Hori C."/>
            <person name="Igarashi K."/>
            <person name="Jurgens J.A."/>
            <person name="Kallen N."/>
            <person name="Kersten P."/>
            <person name="Kohler A."/>
            <person name="Kuees U."/>
            <person name="Kumar T.K.A."/>
            <person name="Kuo A."/>
            <person name="LaButti K."/>
            <person name="Larrondo L.F."/>
            <person name="Lindquist E."/>
            <person name="Ling A."/>
            <person name="Lombard V."/>
            <person name="Lucas S."/>
            <person name="Lundell T."/>
            <person name="Martin R."/>
            <person name="McLaughlin D.J."/>
            <person name="Morgenstern I."/>
            <person name="Morin E."/>
            <person name="Murat C."/>
            <person name="Nagy L.G."/>
            <person name="Nolan M."/>
            <person name="Ohm R.A."/>
            <person name="Patyshakuliyeva A."/>
            <person name="Rokas A."/>
            <person name="Ruiz-Duenas F.J."/>
            <person name="Sabat G."/>
            <person name="Salamov A."/>
            <person name="Samejima M."/>
            <person name="Schmutz J."/>
            <person name="Slot J.C."/>
            <person name="St John F."/>
            <person name="Stenlid J."/>
            <person name="Sun H."/>
            <person name="Sun S."/>
            <person name="Syed K."/>
            <person name="Tsang A."/>
            <person name="Wiebenga A."/>
            <person name="Young D."/>
            <person name="Pisabarro A."/>
            <person name="Eastwood D.C."/>
            <person name="Martin F."/>
            <person name="Cullen D."/>
            <person name="Grigoriev I.V."/>
            <person name="Hibbett D.S."/>
        </authorList>
    </citation>
    <scope>NUCLEOTIDE SEQUENCE</scope>
    <source>
        <strain evidence="2">FP-58527</strain>
    </source>
</reference>
<dbReference type="InParanoid" id="S8F8Z0"/>
<dbReference type="HOGENOM" id="CLU_049623_1_0_1"/>
<dbReference type="OrthoDB" id="2799179at2759"/>
<name>S8F8Z0_FOMSC</name>
<dbReference type="PANTHER" id="PTHR38926">
    <property type="entry name" value="F-BOX DOMAIN CONTAINING PROTEIN, EXPRESSED"/>
    <property type="match status" value="1"/>
</dbReference>
<sequence>MSAFSATCRWIREACIPTLFRRCYFTIYGPEQFIRSELFISVSLRPYIHSLVINEECVDQWTQGKPGGMFLTDNFLLCGAYPGAAVAERLRELPHLRFLKIYKRHDQTHGLSWSTLRSILSVPQLREFELCYLYFCPVLRPEEELNIETLAPLTHFKYQMHFTREVLSFPPETPALAAVLKKLSATLETLILSSEPAPMSALAQWHWPCLRTLVLRGSPWADLSEPLVAVCSKMPNLRSLTLKLNPTHHAMTQALWPHGFPSSFPWPHLEQLTVSYPDPTDVIYDHLPPSLHSLSLRCWNHIFVQQRFVGLRQTYTLRYDSVLGASAILSIMRRSTMPHLAHLEIEYRADDDDDALLQYIATTFPRLTSLKISRYRPNASDKVVPTVGCLRTRTIPCA</sequence>
<evidence type="ECO:0000313" key="2">
    <source>
        <dbReference type="Proteomes" id="UP000015241"/>
    </source>
</evidence>
<evidence type="ECO:0008006" key="3">
    <source>
        <dbReference type="Google" id="ProtNLM"/>
    </source>
</evidence>
<dbReference type="AlphaFoldDB" id="S8F8Z0"/>
<dbReference type="eggNOG" id="ENOG502RC81">
    <property type="taxonomic scope" value="Eukaryota"/>
</dbReference>
<organism evidence="1 2">
    <name type="scientific">Fomitopsis schrenkii</name>
    <name type="common">Brown rot fungus</name>
    <dbReference type="NCBI Taxonomy" id="2126942"/>
    <lineage>
        <taxon>Eukaryota</taxon>
        <taxon>Fungi</taxon>
        <taxon>Dikarya</taxon>
        <taxon>Basidiomycota</taxon>
        <taxon>Agaricomycotina</taxon>
        <taxon>Agaricomycetes</taxon>
        <taxon>Polyporales</taxon>
        <taxon>Fomitopsis</taxon>
    </lineage>
</organism>
<evidence type="ECO:0000313" key="1">
    <source>
        <dbReference type="EMBL" id="EPS95179.1"/>
    </source>
</evidence>
<dbReference type="PANTHER" id="PTHR38926:SF5">
    <property type="entry name" value="F-BOX AND LEUCINE-RICH REPEAT PROTEIN 6"/>
    <property type="match status" value="1"/>
</dbReference>
<dbReference type="SUPFAM" id="SSF52047">
    <property type="entry name" value="RNI-like"/>
    <property type="match status" value="1"/>
</dbReference>
<proteinExistence type="predicted"/>